<dbReference type="InterPro" id="IPR036388">
    <property type="entry name" value="WH-like_DNA-bd_sf"/>
</dbReference>
<dbReference type="SMART" id="SM00382">
    <property type="entry name" value="AAA"/>
    <property type="match status" value="1"/>
</dbReference>
<evidence type="ECO:0000259" key="5">
    <source>
        <dbReference type="PROSITE" id="PS50043"/>
    </source>
</evidence>
<dbReference type="PANTHER" id="PTHR16305">
    <property type="entry name" value="TESTICULAR SOLUBLE ADENYLYL CYCLASE"/>
    <property type="match status" value="1"/>
</dbReference>
<dbReference type="PANTHER" id="PTHR16305:SF35">
    <property type="entry name" value="TRANSCRIPTIONAL ACTIVATOR DOMAIN"/>
    <property type="match status" value="1"/>
</dbReference>
<comment type="caution">
    <text evidence="6">The sequence shown here is derived from an EMBL/GenBank/DDBJ whole genome shotgun (WGS) entry which is preliminary data.</text>
</comment>
<dbReference type="Proteomes" id="UP001500751">
    <property type="component" value="Unassembled WGS sequence"/>
</dbReference>
<evidence type="ECO:0000313" key="6">
    <source>
        <dbReference type="EMBL" id="GAA2052365.1"/>
    </source>
</evidence>
<dbReference type="InterPro" id="IPR027417">
    <property type="entry name" value="P-loop_NTPase"/>
</dbReference>
<feature type="compositionally biased region" description="Basic and acidic residues" evidence="4">
    <location>
        <begin position="396"/>
        <end position="409"/>
    </location>
</feature>
<feature type="coiled-coil region" evidence="3">
    <location>
        <begin position="842"/>
        <end position="869"/>
    </location>
</feature>
<dbReference type="Gene3D" id="3.40.50.300">
    <property type="entry name" value="P-loop containing nucleotide triphosphate hydrolases"/>
    <property type="match status" value="1"/>
</dbReference>
<feature type="compositionally biased region" description="Gly residues" evidence="4">
    <location>
        <begin position="410"/>
        <end position="419"/>
    </location>
</feature>
<dbReference type="InterPro" id="IPR003593">
    <property type="entry name" value="AAA+_ATPase"/>
</dbReference>
<dbReference type="InterPro" id="IPR041664">
    <property type="entry name" value="AAA_16"/>
</dbReference>
<dbReference type="Pfam" id="PF13191">
    <property type="entry name" value="AAA_16"/>
    <property type="match status" value="1"/>
</dbReference>
<sequence>MKDAPAILGRQQTLEKCMAALAAGGGVLVTGPAGIGKSALLDAIGAACAAAGQLVLRSASSAAESWLPYLGLYDLFSDAVAARPEVVPYHLRPAFDGVLLRSVPDGAATDQLAIRVAVVEALRALSAERPVLLILDDVNCLDSATAEVLAFAVRRRQGSRVRVLAAERLSEGQEPTWWGLLPEDAVEIALGNLPGPVVSELLRTRLGLRPTDKLSQRIRDASGGNPFYALELGRSALRSGTVVHAGDPLLVPERLRGLLADRLHALPKAAREALLVIATAARPPRELLAGHEWGLSQALASGIIVSGRDLEPRFAHPLMREIVYADADVEARRACHAKLARAHDDPLERARHHALATSEATEELAGELEEAARIAVHRGAPGTAAELFRMAAERTPVEPHGVDDGEGDGRVGGGVGGGVEVADGVSNTKADEVGGVGGAGGLRGSGGGFGGSGGAGGSGRSDGSGSAGGSDGSGGSGISNGSDSSGGLADSGSSGGGSGATSGSAPGFTPLPAALAAGRLLEAARAAFDAGLPRQAREAAESVAGGPDPGARVGARLLLVELDDDIAAQAVLLEAAEADAAGSPELRARVSLQRADHAYRSGNIDAALEALRRAEEYALATGDRNLRAESIAMRVPAEIQADPERAIESLEQAEALGAGRDLTLPSIAVRKALIIWFLRRGDVADALATAARLRADVERAGRLRDLGDVLHLVASVNERAGLCRQAHEAASLGSRLRAETGSSSVQALILAAAGELNGGTAEAAADIAQQAIEAGTVSGDSEYTGYAHAFLGRAELLLDRTSQAAHHLARGRTLMRNVGMVDPATFLVDADLAETLARCGSFTAADRILDEAQDMARRLERDVVKLGLTRARLLRHGLAGDAREAADRLRAAIPTEHSYPLEIARAEVTLGELERRARRRAAARAAWESAATAYAAAGCGPWLRYVQGRLERLDSPAEPLSATERQIVELVRAGATNRQIAAALQVSVKAVEGNLTRLFRRFGVSSRAELAGAEPSRAERAERAERV</sequence>
<dbReference type="PROSITE" id="PS50043">
    <property type="entry name" value="HTH_LUXR_2"/>
    <property type="match status" value="1"/>
</dbReference>
<protein>
    <recommendedName>
        <fullName evidence="5">HTH luxR-type domain-containing protein</fullName>
    </recommendedName>
</protein>
<dbReference type="SUPFAM" id="SSF46894">
    <property type="entry name" value="C-terminal effector domain of the bipartite response regulators"/>
    <property type="match status" value="1"/>
</dbReference>
<evidence type="ECO:0000256" key="1">
    <source>
        <dbReference type="ARBA" id="ARBA00022741"/>
    </source>
</evidence>
<dbReference type="Gene3D" id="1.10.10.10">
    <property type="entry name" value="Winged helix-like DNA-binding domain superfamily/Winged helix DNA-binding domain"/>
    <property type="match status" value="1"/>
</dbReference>
<keyword evidence="2" id="KW-0067">ATP-binding</keyword>
<dbReference type="InterPro" id="IPR016032">
    <property type="entry name" value="Sig_transdc_resp-reg_C-effctor"/>
</dbReference>
<organism evidence="6 7">
    <name type="scientific">Catenulispora yoronensis</name>
    <dbReference type="NCBI Taxonomy" id="450799"/>
    <lineage>
        <taxon>Bacteria</taxon>
        <taxon>Bacillati</taxon>
        <taxon>Actinomycetota</taxon>
        <taxon>Actinomycetes</taxon>
        <taxon>Catenulisporales</taxon>
        <taxon>Catenulisporaceae</taxon>
        <taxon>Catenulispora</taxon>
    </lineage>
</organism>
<dbReference type="Pfam" id="PF00196">
    <property type="entry name" value="GerE"/>
    <property type="match status" value="1"/>
</dbReference>
<dbReference type="InterPro" id="IPR000792">
    <property type="entry name" value="Tscrpt_reg_LuxR_C"/>
</dbReference>
<evidence type="ECO:0000256" key="3">
    <source>
        <dbReference type="SAM" id="Coils"/>
    </source>
</evidence>
<feature type="compositionally biased region" description="Gly residues" evidence="4">
    <location>
        <begin position="434"/>
        <end position="478"/>
    </location>
</feature>
<name>A0ABP5GRP3_9ACTN</name>
<dbReference type="CDD" id="cd06170">
    <property type="entry name" value="LuxR_C_like"/>
    <property type="match status" value="1"/>
</dbReference>
<gene>
    <name evidence="6" type="ORF">GCM10009839_69660</name>
</gene>
<evidence type="ECO:0000256" key="2">
    <source>
        <dbReference type="ARBA" id="ARBA00022840"/>
    </source>
</evidence>
<dbReference type="RefSeq" id="WP_344669954.1">
    <property type="nucleotide sequence ID" value="NZ_BAAAQN010000054.1"/>
</dbReference>
<proteinExistence type="predicted"/>
<dbReference type="SUPFAM" id="SSF52540">
    <property type="entry name" value="P-loop containing nucleoside triphosphate hydrolases"/>
    <property type="match status" value="1"/>
</dbReference>
<keyword evidence="3" id="KW-0175">Coiled coil</keyword>
<reference evidence="7" key="1">
    <citation type="journal article" date="2019" name="Int. J. Syst. Evol. Microbiol.">
        <title>The Global Catalogue of Microorganisms (GCM) 10K type strain sequencing project: providing services to taxonomists for standard genome sequencing and annotation.</title>
        <authorList>
            <consortium name="The Broad Institute Genomics Platform"/>
            <consortium name="The Broad Institute Genome Sequencing Center for Infectious Disease"/>
            <person name="Wu L."/>
            <person name="Ma J."/>
        </authorList>
    </citation>
    <scope>NUCLEOTIDE SEQUENCE [LARGE SCALE GENOMIC DNA]</scope>
    <source>
        <strain evidence="7">JCM 16014</strain>
    </source>
</reference>
<accession>A0ABP5GRP3</accession>
<keyword evidence="7" id="KW-1185">Reference proteome</keyword>
<keyword evidence="1" id="KW-0547">Nucleotide-binding</keyword>
<feature type="domain" description="HTH luxR-type" evidence="5">
    <location>
        <begin position="953"/>
        <end position="1018"/>
    </location>
</feature>
<dbReference type="SMART" id="SM00421">
    <property type="entry name" value="HTH_LUXR"/>
    <property type="match status" value="1"/>
</dbReference>
<feature type="compositionally biased region" description="Low complexity" evidence="4">
    <location>
        <begin position="479"/>
        <end position="492"/>
    </location>
</feature>
<evidence type="ECO:0000313" key="7">
    <source>
        <dbReference type="Proteomes" id="UP001500751"/>
    </source>
</evidence>
<dbReference type="EMBL" id="BAAAQN010000054">
    <property type="protein sequence ID" value="GAA2052365.1"/>
    <property type="molecule type" value="Genomic_DNA"/>
</dbReference>
<feature type="region of interest" description="Disordered" evidence="4">
    <location>
        <begin position="396"/>
        <end position="505"/>
    </location>
</feature>
<evidence type="ECO:0000256" key="4">
    <source>
        <dbReference type="SAM" id="MobiDB-lite"/>
    </source>
</evidence>